<dbReference type="PANTHER" id="PTHR33053:SF25">
    <property type="entry name" value="TRANSPOSASE DOMAIN-CONTAINING PROTEIN"/>
    <property type="match status" value="1"/>
</dbReference>
<reference evidence="2" key="1">
    <citation type="submission" date="2024-04" db="UniProtKB">
        <authorList>
            <consortium name="EnsemblMetazoa"/>
        </authorList>
    </citation>
    <scope>IDENTIFICATION</scope>
    <source>
        <strain evidence="2">EBRO</strain>
    </source>
</reference>
<feature type="region of interest" description="Disordered" evidence="1">
    <location>
        <begin position="53"/>
        <end position="73"/>
    </location>
</feature>
<feature type="compositionally biased region" description="Acidic residues" evidence="1">
    <location>
        <begin position="62"/>
        <end position="71"/>
    </location>
</feature>
<keyword evidence="3" id="KW-1185">Reference proteome</keyword>
<dbReference type="EnsemblMetazoa" id="ENSAATROPT014554">
    <property type="protein sequence ID" value="ENSAATROPP013265"/>
    <property type="gene ID" value="ENSAATROPG011801"/>
</dbReference>
<protein>
    <submittedName>
        <fullName evidence="2">Uncharacterized protein</fullName>
    </submittedName>
</protein>
<evidence type="ECO:0000313" key="2">
    <source>
        <dbReference type="EnsemblMetazoa" id="ENSAATROPP013265"/>
    </source>
</evidence>
<evidence type="ECO:0000256" key="1">
    <source>
        <dbReference type="SAM" id="MobiDB-lite"/>
    </source>
</evidence>
<dbReference type="Proteomes" id="UP000075880">
    <property type="component" value="Unassembled WGS sequence"/>
</dbReference>
<dbReference type="AlphaFoldDB" id="A0AAG5DQG1"/>
<accession>A0AAG5DQG1</accession>
<sequence length="291" mass="32283">MASKSSLIRKRRRYLQELEKEYDDECRDMQASASVSAPAPAGILFDELNDQMSNNTHTMGAEEQDEDEDLDTGGGDVSSVDIAFNTTNHDKANEVIADSGAEETGGADVRSVEHDFNNTNNDDADALIEDCGAEATDEDFCKDVFSFLNDFQTLQKALRYMAIVGHLSRSFVNLLLAILSKFGHPDLPKDARTLVGIPKVNNEIEKVTGGHFWYPGIEVALRNVFKESVPEMVDFKLQIFIDGLPLFKSSATQFWPILFKVEELPDCPVMIAGIFCGKKNPITWSNFCGHS</sequence>
<proteinExistence type="predicted"/>
<evidence type="ECO:0000313" key="3">
    <source>
        <dbReference type="Proteomes" id="UP000075880"/>
    </source>
</evidence>
<organism evidence="2 3">
    <name type="scientific">Anopheles atroparvus</name>
    <name type="common">European mosquito</name>
    <dbReference type="NCBI Taxonomy" id="41427"/>
    <lineage>
        <taxon>Eukaryota</taxon>
        <taxon>Metazoa</taxon>
        <taxon>Ecdysozoa</taxon>
        <taxon>Arthropoda</taxon>
        <taxon>Hexapoda</taxon>
        <taxon>Insecta</taxon>
        <taxon>Pterygota</taxon>
        <taxon>Neoptera</taxon>
        <taxon>Endopterygota</taxon>
        <taxon>Diptera</taxon>
        <taxon>Nematocera</taxon>
        <taxon>Culicoidea</taxon>
        <taxon>Culicidae</taxon>
        <taxon>Anophelinae</taxon>
        <taxon>Anopheles</taxon>
    </lineage>
</organism>
<dbReference type="PANTHER" id="PTHR33053">
    <property type="entry name" value="PROTEIN, PUTATIVE-RELATED"/>
    <property type="match status" value="1"/>
</dbReference>
<name>A0AAG5DQG1_ANOAO</name>